<evidence type="ECO:0000256" key="1">
    <source>
        <dbReference type="SAM" id="Phobius"/>
    </source>
</evidence>
<evidence type="ECO:0000313" key="2">
    <source>
        <dbReference type="Proteomes" id="UP000095283"/>
    </source>
</evidence>
<keyword evidence="1" id="KW-1133">Transmembrane helix</keyword>
<keyword evidence="2" id="KW-1185">Reference proteome</keyword>
<accession>A0A1I7WX78</accession>
<proteinExistence type="predicted"/>
<feature type="transmembrane region" description="Helical" evidence="1">
    <location>
        <begin position="67"/>
        <end position="89"/>
    </location>
</feature>
<dbReference type="WBParaSite" id="Hba_09828">
    <property type="protein sequence ID" value="Hba_09828"/>
    <property type="gene ID" value="Hba_09828"/>
</dbReference>
<organism evidence="2 3">
    <name type="scientific">Heterorhabditis bacteriophora</name>
    <name type="common">Entomopathogenic nematode worm</name>
    <dbReference type="NCBI Taxonomy" id="37862"/>
    <lineage>
        <taxon>Eukaryota</taxon>
        <taxon>Metazoa</taxon>
        <taxon>Ecdysozoa</taxon>
        <taxon>Nematoda</taxon>
        <taxon>Chromadorea</taxon>
        <taxon>Rhabditida</taxon>
        <taxon>Rhabditina</taxon>
        <taxon>Rhabditomorpha</taxon>
        <taxon>Strongyloidea</taxon>
        <taxon>Heterorhabditidae</taxon>
        <taxon>Heterorhabditis</taxon>
    </lineage>
</organism>
<dbReference type="AlphaFoldDB" id="A0A1I7WX78"/>
<sequence>MHLFRQRLRLPQSLGQLSLQLFPDYEPLRVANRKALVSKDKSVNNATVVVTQVTGSSKITKLVTMDLLMTIAAILVIDFFRGLACRYWNMWWFWDLEKTFVGVVTDES</sequence>
<reference evidence="3" key="1">
    <citation type="submission" date="2016-11" db="UniProtKB">
        <authorList>
            <consortium name="WormBaseParasite"/>
        </authorList>
    </citation>
    <scope>IDENTIFICATION</scope>
</reference>
<dbReference type="Proteomes" id="UP000095283">
    <property type="component" value="Unplaced"/>
</dbReference>
<keyword evidence="1" id="KW-0472">Membrane</keyword>
<protein>
    <submittedName>
        <fullName evidence="3">Transmembrane protein</fullName>
    </submittedName>
</protein>
<evidence type="ECO:0000313" key="3">
    <source>
        <dbReference type="WBParaSite" id="Hba_09828"/>
    </source>
</evidence>
<name>A0A1I7WX78_HETBA</name>
<keyword evidence="1" id="KW-0812">Transmembrane</keyword>